<gene>
    <name evidence="8" type="ORF">GCM10011517_06440</name>
</gene>
<evidence type="ECO:0000256" key="2">
    <source>
        <dbReference type="ARBA" id="ARBA00022617"/>
    </source>
</evidence>
<feature type="chain" id="PRO_5038154842" description="Cytochrome c-type biogenesis protein" evidence="6">
    <location>
        <begin position="21"/>
        <end position="156"/>
    </location>
</feature>
<dbReference type="PANTHER" id="PTHR47870">
    <property type="entry name" value="CYTOCHROME C-TYPE BIOGENESIS PROTEIN CCMH"/>
    <property type="match status" value="1"/>
</dbReference>
<evidence type="ECO:0000256" key="5">
    <source>
        <dbReference type="ARBA" id="ARBA00023004"/>
    </source>
</evidence>
<keyword evidence="3 6" id="KW-0479">Metal-binding</keyword>
<dbReference type="Proteomes" id="UP000606730">
    <property type="component" value="Unassembled WGS sequence"/>
</dbReference>
<dbReference type="Gene3D" id="1.10.8.640">
    <property type="entry name" value="Cytochrome C biogenesis protein"/>
    <property type="match status" value="1"/>
</dbReference>
<evidence type="ECO:0000313" key="8">
    <source>
        <dbReference type="EMBL" id="GGE41560.1"/>
    </source>
</evidence>
<comment type="function">
    <text evidence="6">Possible subunit of a heme lyase.</text>
</comment>
<keyword evidence="6" id="KW-0472">Membrane</keyword>
<dbReference type="EMBL" id="BMKN01000001">
    <property type="protein sequence ID" value="GGE41560.1"/>
    <property type="molecule type" value="Genomic_DNA"/>
</dbReference>
<dbReference type="GO" id="GO:0005886">
    <property type="term" value="C:plasma membrane"/>
    <property type="evidence" value="ECO:0007669"/>
    <property type="project" value="TreeGrafter"/>
</dbReference>
<dbReference type="AlphaFoldDB" id="A0A917ABM0"/>
<dbReference type="InterPro" id="IPR005616">
    <property type="entry name" value="CcmH/CycL/Ccl2/NrfF_N"/>
</dbReference>
<keyword evidence="6" id="KW-1133">Transmembrane helix</keyword>
<keyword evidence="6" id="KW-0812">Transmembrane</keyword>
<keyword evidence="2 6" id="KW-0349">Heme</keyword>
<evidence type="ECO:0000256" key="6">
    <source>
        <dbReference type="RuleBase" id="RU364112"/>
    </source>
</evidence>
<evidence type="ECO:0000256" key="1">
    <source>
        <dbReference type="ARBA" id="ARBA00010342"/>
    </source>
</evidence>
<dbReference type="PANTHER" id="PTHR47870:SF4">
    <property type="entry name" value="CYTOCHROME C-TYPE BIOGENESIS PROTEIN CYCH"/>
    <property type="match status" value="1"/>
</dbReference>
<evidence type="ECO:0000313" key="9">
    <source>
        <dbReference type="Proteomes" id="UP000606730"/>
    </source>
</evidence>
<dbReference type="OrthoDB" id="9804975at2"/>
<keyword evidence="4 6" id="KW-0732">Signal</keyword>
<reference evidence="8" key="2">
    <citation type="submission" date="2020-09" db="EMBL/GenBank/DDBJ databases">
        <authorList>
            <person name="Sun Q."/>
            <person name="Zhou Y."/>
        </authorList>
    </citation>
    <scope>NUCLEOTIDE SEQUENCE</scope>
    <source>
        <strain evidence="8">CGMCC 1.16012</strain>
    </source>
</reference>
<evidence type="ECO:0000256" key="3">
    <source>
        <dbReference type="ARBA" id="ARBA00022723"/>
    </source>
</evidence>
<dbReference type="GO" id="GO:0046872">
    <property type="term" value="F:metal ion binding"/>
    <property type="evidence" value="ECO:0007669"/>
    <property type="project" value="UniProtKB-KW"/>
</dbReference>
<name>A0A917ABM0_9RHOB</name>
<dbReference type="InterPro" id="IPR038297">
    <property type="entry name" value="CcmH/CycL/NrfF/Ccl2_sf"/>
</dbReference>
<organism evidence="8 9">
    <name type="scientific">Actibacterium pelagium</name>
    <dbReference type="NCBI Taxonomy" id="2029103"/>
    <lineage>
        <taxon>Bacteria</taxon>
        <taxon>Pseudomonadati</taxon>
        <taxon>Pseudomonadota</taxon>
        <taxon>Alphaproteobacteria</taxon>
        <taxon>Rhodobacterales</taxon>
        <taxon>Roseobacteraceae</taxon>
        <taxon>Actibacterium</taxon>
    </lineage>
</organism>
<comment type="caution">
    <text evidence="8">The sequence shown here is derived from an EMBL/GenBank/DDBJ whole genome shotgun (WGS) entry which is preliminary data.</text>
</comment>
<dbReference type="Pfam" id="PF03918">
    <property type="entry name" value="CcmH"/>
    <property type="match status" value="1"/>
</dbReference>
<dbReference type="RefSeq" id="WP_095596460.1">
    <property type="nucleotide sequence ID" value="NZ_BMKN01000001.1"/>
</dbReference>
<protein>
    <recommendedName>
        <fullName evidence="6">Cytochrome c-type biogenesis protein</fullName>
    </recommendedName>
</protein>
<evidence type="ECO:0000259" key="7">
    <source>
        <dbReference type="Pfam" id="PF03918"/>
    </source>
</evidence>
<reference evidence="8" key="1">
    <citation type="journal article" date="2014" name="Int. J. Syst. Evol. Microbiol.">
        <title>Complete genome sequence of Corynebacterium casei LMG S-19264T (=DSM 44701T), isolated from a smear-ripened cheese.</title>
        <authorList>
            <consortium name="US DOE Joint Genome Institute (JGI-PGF)"/>
            <person name="Walter F."/>
            <person name="Albersmeier A."/>
            <person name="Kalinowski J."/>
            <person name="Ruckert C."/>
        </authorList>
    </citation>
    <scope>NUCLEOTIDE SEQUENCE</scope>
    <source>
        <strain evidence="8">CGMCC 1.16012</strain>
    </source>
</reference>
<proteinExistence type="inferred from homology"/>
<sequence>MIRLIAVWLITLVCAMPAMAVNPDEVLADPVLETRARDLSKDLRCVVCRNQSIDDSNAGIARDMRIVLRERLVAGDTDQEAFDYLVDRYGAYVLLDPPVNPTTYLLWVGPLLFFLAALFGFSRIFRKARATTDLVEELSDEDRALVRSLLNDEETL</sequence>
<feature type="domain" description="CcmH/CycL/Ccl2/NrfF N-terminal" evidence="7">
    <location>
        <begin position="9"/>
        <end position="150"/>
    </location>
</feature>
<dbReference type="CDD" id="cd16378">
    <property type="entry name" value="CcmH_N"/>
    <property type="match status" value="1"/>
</dbReference>
<feature type="signal peptide" evidence="6">
    <location>
        <begin position="1"/>
        <end position="20"/>
    </location>
</feature>
<accession>A0A917ABM0</accession>
<dbReference type="InterPro" id="IPR051263">
    <property type="entry name" value="C-type_cytochrome_biogenesis"/>
</dbReference>
<feature type="transmembrane region" description="Helical" evidence="6">
    <location>
        <begin position="104"/>
        <end position="121"/>
    </location>
</feature>
<comment type="similarity">
    <text evidence="1 6">Belongs to the CcmH/CycL/Ccl2/NrfF family.</text>
</comment>
<keyword evidence="9" id="KW-1185">Reference proteome</keyword>
<keyword evidence="5 6" id="KW-0408">Iron</keyword>
<evidence type="ECO:0000256" key="4">
    <source>
        <dbReference type="ARBA" id="ARBA00022729"/>
    </source>
</evidence>